<reference evidence="1 2" key="1">
    <citation type="submission" date="2017-07" db="EMBL/GenBank/DDBJ databases">
        <title>Genome sequencing and assembly of Paenibacillus rigui.</title>
        <authorList>
            <person name="Mayilraj S."/>
        </authorList>
    </citation>
    <scope>NUCLEOTIDE SEQUENCE [LARGE SCALE GENOMIC DNA]</scope>
    <source>
        <strain evidence="1 2">JCM 16352</strain>
    </source>
</reference>
<evidence type="ECO:0008006" key="3">
    <source>
        <dbReference type="Google" id="ProtNLM"/>
    </source>
</evidence>
<dbReference type="AlphaFoldDB" id="A0A229UI24"/>
<dbReference type="OrthoDB" id="2679237at2"/>
<dbReference type="EMBL" id="NMQW01000052">
    <property type="protein sequence ID" value="OXM83046.1"/>
    <property type="molecule type" value="Genomic_DNA"/>
</dbReference>
<accession>A0A229UI24</accession>
<gene>
    <name evidence="1" type="ORF">CF651_27930</name>
</gene>
<name>A0A229UI24_9BACL</name>
<dbReference type="Proteomes" id="UP000215509">
    <property type="component" value="Unassembled WGS sequence"/>
</dbReference>
<evidence type="ECO:0000313" key="2">
    <source>
        <dbReference type="Proteomes" id="UP000215509"/>
    </source>
</evidence>
<comment type="caution">
    <text evidence="1">The sequence shown here is derived from an EMBL/GenBank/DDBJ whole genome shotgun (WGS) entry which is preliminary data.</text>
</comment>
<dbReference type="RefSeq" id="WP_094018143.1">
    <property type="nucleotide sequence ID" value="NZ_NMQW01000052.1"/>
</dbReference>
<organism evidence="1 2">
    <name type="scientific">Paenibacillus rigui</name>
    <dbReference type="NCBI Taxonomy" id="554312"/>
    <lineage>
        <taxon>Bacteria</taxon>
        <taxon>Bacillati</taxon>
        <taxon>Bacillota</taxon>
        <taxon>Bacilli</taxon>
        <taxon>Bacillales</taxon>
        <taxon>Paenibacillaceae</taxon>
        <taxon>Paenibacillus</taxon>
    </lineage>
</organism>
<evidence type="ECO:0000313" key="1">
    <source>
        <dbReference type="EMBL" id="OXM83046.1"/>
    </source>
</evidence>
<sequence length="127" mass="13700">MRKTIMIIVLCGLVLTHLTGCSPKPEGQDPAKMKVELASEPAAVQAGQKVKLIATISGLAKGEEAGVQFDIRKSDNTMLPDTKEASPSGNGQYSVDKVFDKPGAYSIYIHVYQGDLHITKKKELQVS</sequence>
<protein>
    <recommendedName>
        <fullName evidence="3">YtkA-like domain-containing protein</fullName>
    </recommendedName>
</protein>
<keyword evidence="2" id="KW-1185">Reference proteome</keyword>
<proteinExistence type="predicted"/>